<feature type="transmembrane region" description="Helical" evidence="1">
    <location>
        <begin position="40"/>
        <end position="58"/>
    </location>
</feature>
<feature type="transmembrane region" description="Helical" evidence="1">
    <location>
        <begin position="122"/>
        <end position="141"/>
    </location>
</feature>
<evidence type="ECO:0000256" key="1">
    <source>
        <dbReference type="SAM" id="Phobius"/>
    </source>
</evidence>
<accession>A0A1X7CTZ6</accession>
<dbReference type="EMBL" id="FWZU01000002">
    <property type="protein sequence ID" value="SMF02600.1"/>
    <property type="molecule type" value="Genomic_DNA"/>
</dbReference>
<dbReference type="SUPFAM" id="SSF81324">
    <property type="entry name" value="Voltage-gated potassium channels"/>
    <property type="match status" value="1"/>
</dbReference>
<sequence>MLRLHKLFRYSPSKFTVLLGFLISQIFLTPIAGKSIFLQQILYFYTYLVLLSAVAAIVENKVKLSIFIAFYIASFISSVLFFKMHSIHWLAISEASDMMMIAITVWGILIFMRRQKKVTSDLISGAICVYMLCGLLWANGYSLCMIYDRSAISGISLSESIFAVRNLMVYFSYITMMTIGYGDMLPVTSMARSLVMLQGLFGQMYLAVFVAGVIGMFLAQRDEDKIIEKIEEDAKLRRY</sequence>
<feature type="transmembrane region" description="Helical" evidence="1">
    <location>
        <begin position="64"/>
        <end position="82"/>
    </location>
</feature>
<evidence type="ECO:0000313" key="3">
    <source>
        <dbReference type="EMBL" id="SMF02600.1"/>
    </source>
</evidence>
<feature type="transmembrane region" description="Helical" evidence="1">
    <location>
        <begin position="162"/>
        <end position="181"/>
    </location>
</feature>
<keyword evidence="1" id="KW-0472">Membrane</keyword>
<keyword evidence="1" id="KW-1133">Transmembrane helix</keyword>
<name>A0A1X7CTZ6_9BACT</name>
<dbReference type="OrthoDB" id="9799090at2"/>
<keyword evidence="4" id="KW-1185">Reference proteome</keyword>
<reference evidence="4" key="1">
    <citation type="submission" date="2017-04" db="EMBL/GenBank/DDBJ databases">
        <authorList>
            <person name="Varghese N."/>
            <person name="Submissions S."/>
        </authorList>
    </citation>
    <scope>NUCLEOTIDE SEQUENCE [LARGE SCALE GENOMIC DNA]</scope>
    <source>
        <strain evidence="4">K3S</strain>
    </source>
</reference>
<dbReference type="Pfam" id="PF07885">
    <property type="entry name" value="Ion_trans_2"/>
    <property type="match status" value="1"/>
</dbReference>
<protein>
    <submittedName>
        <fullName evidence="3">Ion channel</fullName>
    </submittedName>
</protein>
<gene>
    <name evidence="3" type="ORF">SAMN06295933_1222</name>
</gene>
<feature type="transmembrane region" description="Helical" evidence="1">
    <location>
        <begin position="201"/>
        <end position="219"/>
    </location>
</feature>
<dbReference type="Gene3D" id="1.10.287.70">
    <property type="match status" value="1"/>
</dbReference>
<dbReference type="STRING" id="1519643.SAMN06295933_1222"/>
<dbReference type="AlphaFoldDB" id="A0A1X7CTZ6"/>
<proteinExistence type="predicted"/>
<dbReference type="InterPro" id="IPR013099">
    <property type="entry name" value="K_chnl_dom"/>
</dbReference>
<evidence type="ECO:0000259" key="2">
    <source>
        <dbReference type="Pfam" id="PF07885"/>
    </source>
</evidence>
<keyword evidence="1" id="KW-0812">Transmembrane</keyword>
<feature type="domain" description="Potassium channel" evidence="2">
    <location>
        <begin position="168"/>
        <end position="215"/>
    </location>
</feature>
<evidence type="ECO:0000313" key="4">
    <source>
        <dbReference type="Proteomes" id="UP000192906"/>
    </source>
</evidence>
<dbReference type="RefSeq" id="WP_085099851.1">
    <property type="nucleotide sequence ID" value="NZ_FWZU01000002.1"/>
</dbReference>
<feature type="transmembrane region" description="Helical" evidence="1">
    <location>
        <begin position="15"/>
        <end position="33"/>
    </location>
</feature>
<dbReference type="Proteomes" id="UP000192906">
    <property type="component" value="Unassembled WGS sequence"/>
</dbReference>
<feature type="transmembrane region" description="Helical" evidence="1">
    <location>
        <begin position="89"/>
        <end position="110"/>
    </location>
</feature>
<organism evidence="3 4">
    <name type="scientific">Desulfovibrio gilichinskyi</name>
    <dbReference type="NCBI Taxonomy" id="1519643"/>
    <lineage>
        <taxon>Bacteria</taxon>
        <taxon>Pseudomonadati</taxon>
        <taxon>Thermodesulfobacteriota</taxon>
        <taxon>Desulfovibrionia</taxon>
        <taxon>Desulfovibrionales</taxon>
        <taxon>Desulfovibrionaceae</taxon>
        <taxon>Desulfovibrio</taxon>
    </lineage>
</organism>